<dbReference type="Proteomes" id="UP000003752">
    <property type="component" value="Unassembled WGS sequence"/>
</dbReference>
<name>C0XKC6_LENH9</name>
<evidence type="ECO:0000313" key="2">
    <source>
        <dbReference type="EMBL" id="EEI24170.1"/>
    </source>
</evidence>
<sequence>MSILGNMFFMFVVTGYKRTSNSTLRYKVRDVNHGRKTAGKKGYITASRKYVVPVYYASVPKSKKITVIAKKGINTYKSANLTGKAKHYKKGVRLTVKKLVKHNLTTRYQLSNGKYVTANKKLIIAGNY</sequence>
<feature type="domain" description="DUF5776" evidence="1">
    <location>
        <begin position="55"/>
        <end position="123"/>
    </location>
</feature>
<dbReference type="InterPro" id="IPR044081">
    <property type="entry name" value="DUF5776"/>
</dbReference>
<comment type="caution">
    <text evidence="2">The sequence shown here is derived from an EMBL/GenBank/DDBJ whole genome shotgun (WGS) entry which is preliminary data.</text>
</comment>
<dbReference type="EMBL" id="ACGP01000156">
    <property type="protein sequence ID" value="EEI24170.1"/>
    <property type="molecule type" value="Genomic_DNA"/>
</dbReference>
<gene>
    <name evidence="2" type="ORF">HMPREF0519_1687</name>
</gene>
<organism evidence="2 3">
    <name type="scientific">Lentilactobacillus hilgardii (strain ATCC 8290 / DSM 20176 / CCUG 30140 / JCM 1155 / KCTC 3500 / NBRC 15886 / NCIMB 8040 / NRRL B-1843 / 9)</name>
    <dbReference type="NCBI Taxonomy" id="1423757"/>
    <lineage>
        <taxon>Bacteria</taxon>
        <taxon>Bacillati</taxon>
        <taxon>Bacillota</taxon>
        <taxon>Bacilli</taxon>
        <taxon>Lactobacillales</taxon>
        <taxon>Lactobacillaceae</taxon>
        <taxon>Lentilactobacillus</taxon>
    </lineage>
</organism>
<evidence type="ECO:0000259" key="1">
    <source>
        <dbReference type="Pfam" id="PF19087"/>
    </source>
</evidence>
<evidence type="ECO:0000313" key="3">
    <source>
        <dbReference type="Proteomes" id="UP000003752"/>
    </source>
</evidence>
<accession>C0XKC6</accession>
<dbReference type="Pfam" id="PF19087">
    <property type="entry name" value="DUF5776"/>
    <property type="match status" value="1"/>
</dbReference>
<protein>
    <recommendedName>
        <fullName evidence="1">DUF5776 domain-containing protein</fullName>
    </recommendedName>
</protein>
<dbReference type="AlphaFoldDB" id="C0XKC6"/>
<dbReference type="HOGENOM" id="CLU_160621_0_0_9"/>
<proteinExistence type="predicted"/>
<keyword evidence="3" id="KW-1185">Reference proteome</keyword>
<reference evidence="2 3" key="1">
    <citation type="submission" date="2009-01" db="EMBL/GenBank/DDBJ databases">
        <authorList>
            <person name="Qin X."/>
            <person name="Bachman B."/>
            <person name="Battles P."/>
            <person name="Bell A."/>
            <person name="Bess C."/>
            <person name="Bickham C."/>
            <person name="Chaboub L."/>
            <person name="Chen D."/>
            <person name="Coyle M."/>
            <person name="Deiros D.R."/>
            <person name="Dinh H."/>
            <person name="Forbes L."/>
            <person name="Fowler G."/>
            <person name="Francisco L."/>
            <person name="Fu Q."/>
            <person name="Gubbala S."/>
            <person name="Hale W."/>
            <person name="Han Y."/>
            <person name="Hemphill L."/>
            <person name="Highlander S.K."/>
            <person name="Hirani K."/>
            <person name="Hogues M."/>
            <person name="Jackson L."/>
            <person name="Jakkamsetti A."/>
            <person name="Javaid M."/>
            <person name="Jiang H."/>
            <person name="Korchina V."/>
            <person name="Kovar C."/>
            <person name="Lara F."/>
            <person name="Lee S."/>
            <person name="Mata R."/>
            <person name="Mathew T."/>
            <person name="Moen C."/>
            <person name="Morales K."/>
            <person name="Munidasa M."/>
            <person name="Nazareth L."/>
            <person name="Ngo R."/>
            <person name="Nguyen L."/>
            <person name="Okwuonu G."/>
            <person name="Ongeri F."/>
            <person name="Patil S."/>
            <person name="Petrosino J."/>
            <person name="Pham C."/>
            <person name="Pham P."/>
            <person name="Pu L.-L."/>
            <person name="Puazo M."/>
            <person name="Raj R."/>
            <person name="Reid J."/>
            <person name="Rouhana J."/>
            <person name="Saada N."/>
            <person name="Shang Y."/>
            <person name="Simmons D."/>
            <person name="Thornton R."/>
            <person name="Warren J."/>
            <person name="Weissenberger G."/>
            <person name="Zhang J."/>
            <person name="Zhang L."/>
            <person name="Zhou C."/>
            <person name="Zhu D."/>
            <person name="Muzny D."/>
            <person name="Worley K."/>
            <person name="Gibbs R."/>
        </authorList>
    </citation>
    <scope>NUCLEOTIDE SEQUENCE [LARGE SCALE GENOMIC DNA]</scope>
    <source>
        <strain evidence="3">ATCC 8290 / DSM 20176 / CCUG 30140 / JCM 1155 / KCTC 3500 / NBRC 15886 / NCIMB 8040 / NRRL B-1843 / 9</strain>
    </source>
</reference>